<gene>
    <name evidence="2" type="ORF">EC844_11624</name>
</gene>
<keyword evidence="1" id="KW-0812">Transmembrane</keyword>
<feature type="transmembrane region" description="Helical" evidence="1">
    <location>
        <begin position="38"/>
        <end position="55"/>
    </location>
</feature>
<proteinExistence type="predicted"/>
<evidence type="ECO:0000313" key="2">
    <source>
        <dbReference type="EMBL" id="TCM65061.1"/>
    </source>
</evidence>
<sequence>MNANDFIAPVIFLIIFGIFNIIRKILSKTTKIKEPRNIFWYLFILCWGIAYLPFWKSIIPYPI</sequence>
<organism evidence="2 3">
    <name type="scientific">Acinetobacter calcoaceticus</name>
    <dbReference type="NCBI Taxonomy" id="471"/>
    <lineage>
        <taxon>Bacteria</taxon>
        <taxon>Pseudomonadati</taxon>
        <taxon>Pseudomonadota</taxon>
        <taxon>Gammaproteobacteria</taxon>
        <taxon>Moraxellales</taxon>
        <taxon>Moraxellaceae</taxon>
        <taxon>Acinetobacter</taxon>
        <taxon>Acinetobacter calcoaceticus/baumannii complex</taxon>
    </lineage>
</organism>
<dbReference type="AlphaFoldDB" id="A0A4R1XPV7"/>
<evidence type="ECO:0000313" key="3">
    <source>
        <dbReference type="Proteomes" id="UP000294963"/>
    </source>
</evidence>
<name>A0A4R1XPV7_ACICA</name>
<reference evidence="2 3" key="1">
    <citation type="submission" date="2019-03" db="EMBL/GenBank/DDBJ databases">
        <title>Genomic analyses of the natural microbiome of Caenorhabditis elegans.</title>
        <authorList>
            <person name="Samuel B."/>
        </authorList>
    </citation>
    <scope>NUCLEOTIDE SEQUENCE [LARGE SCALE GENOMIC DNA]</scope>
    <source>
        <strain evidence="2 3">JUb89</strain>
    </source>
</reference>
<keyword evidence="1" id="KW-1133">Transmembrane helix</keyword>
<evidence type="ECO:0000256" key="1">
    <source>
        <dbReference type="SAM" id="Phobius"/>
    </source>
</evidence>
<dbReference type="EMBL" id="SLVJ01000016">
    <property type="protein sequence ID" value="TCM65061.1"/>
    <property type="molecule type" value="Genomic_DNA"/>
</dbReference>
<keyword evidence="3" id="KW-1185">Reference proteome</keyword>
<dbReference type="Proteomes" id="UP000294963">
    <property type="component" value="Unassembled WGS sequence"/>
</dbReference>
<protein>
    <submittedName>
        <fullName evidence="2">Uncharacterized protein</fullName>
    </submittedName>
</protein>
<accession>A0A4R1XPV7</accession>
<comment type="caution">
    <text evidence="2">The sequence shown here is derived from an EMBL/GenBank/DDBJ whole genome shotgun (WGS) entry which is preliminary data.</text>
</comment>
<keyword evidence="1" id="KW-0472">Membrane</keyword>
<feature type="transmembrane region" description="Helical" evidence="1">
    <location>
        <begin position="6"/>
        <end position="26"/>
    </location>
</feature>